<evidence type="ECO:0000313" key="2">
    <source>
        <dbReference type="EMBL" id="PVH92625.1"/>
    </source>
</evidence>
<evidence type="ECO:0000259" key="1">
    <source>
        <dbReference type="Pfam" id="PF20434"/>
    </source>
</evidence>
<organism evidence="2 3">
    <name type="scientific">Periconia macrospinosa</name>
    <dbReference type="NCBI Taxonomy" id="97972"/>
    <lineage>
        <taxon>Eukaryota</taxon>
        <taxon>Fungi</taxon>
        <taxon>Dikarya</taxon>
        <taxon>Ascomycota</taxon>
        <taxon>Pezizomycotina</taxon>
        <taxon>Dothideomycetes</taxon>
        <taxon>Pleosporomycetidae</taxon>
        <taxon>Pleosporales</taxon>
        <taxon>Massarineae</taxon>
        <taxon>Periconiaceae</taxon>
        <taxon>Periconia</taxon>
    </lineage>
</organism>
<name>A0A2V1D3Q2_9PLEO</name>
<keyword evidence="3" id="KW-1185">Reference proteome</keyword>
<dbReference type="InterPro" id="IPR029058">
    <property type="entry name" value="AB_hydrolase_fold"/>
</dbReference>
<dbReference type="InterPro" id="IPR049492">
    <property type="entry name" value="BD-FAE-like_dom"/>
</dbReference>
<dbReference type="Proteomes" id="UP000244855">
    <property type="component" value="Unassembled WGS sequence"/>
</dbReference>
<protein>
    <submittedName>
        <fullName evidence="2">Alpha/beta-hydrolase</fullName>
    </submittedName>
</protein>
<dbReference type="Gene3D" id="3.40.50.1820">
    <property type="entry name" value="alpha/beta hydrolase"/>
    <property type="match status" value="1"/>
</dbReference>
<dbReference type="InterPro" id="IPR050466">
    <property type="entry name" value="Carboxylest/Gibb_receptor"/>
</dbReference>
<dbReference type="OrthoDB" id="433474at2759"/>
<gene>
    <name evidence="2" type="ORF">DM02DRAFT_699115</name>
</gene>
<dbReference type="PANTHER" id="PTHR23024:SF624">
    <property type="entry name" value="ALPHA_BETA HYDROLASE FOLD-3 DOMAIN-CONTAINING PROTEIN"/>
    <property type="match status" value="1"/>
</dbReference>
<dbReference type="GO" id="GO:0016787">
    <property type="term" value="F:hydrolase activity"/>
    <property type="evidence" value="ECO:0007669"/>
    <property type="project" value="UniProtKB-KW"/>
</dbReference>
<evidence type="ECO:0000313" key="3">
    <source>
        <dbReference type="Proteomes" id="UP000244855"/>
    </source>
</evidence>
<keyword evidence="2" id="KW-0378">Hydrolase</keyword>
<dbReference type="EMBL" id="KZ805663">
    <property type="protein sequence ID" value="PVH92625.1"/>
    <property type="molecule type" value="Genomic_DNA"/>
</dbReference>
<dbReference type="Pfam" id="PF20434">
    <property type="entry name" value="BD-FAE"/>
    <property type="match status" value="1"/>
</dbReference>
<reference evidence="2 3" key="1">
    <citation type="journal article" date="2018" name="Sci. Rep.">
        <title>Comparative genomics provides insights into the lifestyle and reveals functional heterogeneity of dark septate endophytic fungi.</title>
        <authorList>
            <person name="Knapp D.G."/>
            <person name="Nemeth J.B."/>
            <person name="Barry K."/>
            <person name="Hainaut M."/>
            <person name="Henrissat B."/>
            <person name="Johnson J."/>
            <person name="Kuo A."/>
            <person name="Lim J.H.P."/>
            <person name="Lipzen A."/>
            <person name="Nolan M."/>
            <person name="Ohm R.A."/>
            <person name="Tamas L."/>
            <person name="Grigoriev I.V."/>
            <person name="Spatafora J.W."/>
            <person name="Nagy L.G."/>
            <person name="Kovacs G.M."/>
        </authorList>
    </citation>
    <scope>NUCLEOTIDE SEQUENCE [LARGE SCALE GENOMIC DNA]</scope>
    <source>
        <strain evidence="2 3">DSE2036</strain>
    </source>
</reference>
<dbReference type="AlphaFoldDB" id="A0A2V1D3Q2"/>
<dbReference type="STRING" id="97972.A0A2V1D3Q2"/>
<proteinExistence type="predicted"/>
<dbReference type="SUPFAM" id="SSF53474">
    <property type="entry name" value="alpha/beta-Hydrolases"/>
    <property type="match status" value="1"/>
</dbReference>
<accession>A0A2V1D3Q2</accession>
<sequence>MAHLQKLGTSIADQIYPTFAHYAPLLRANASTIRSTTCSTFTYGPSPRHKLDVYTPLRHSTTGSRHSVLLFFYGGGFVQGHRTLPLFALDGLVHANLASFFVQKYGYTVVVPDYRLLSHGAEFPSGGEDVALTMQWVYDNVDKLGPVEEESRSGVDLFILGNSAGGVHVSTFLFCDTFSKARADMLNVEKTKLRGVVLLSVPFSYGLVQDWEKREVLDQYFRDAEQNCPLALLKDTRRSNPGGLDFAKAGTRILVLNAEWDPEDECLRPRDEFVQEWWKFEDSKSRCALAVDSVLGQNHISPFLSLSTNMKSEEAWGHLVANFCNRVSQ</sequence>
<feature type="domain" description="BD-FAE-like" evidence="1">
    <location>
        <begin position="51"/>
        <end position="171"/>
    </location>
</feature>
<dbReference type="PANTHER" id="PTHR23024">
    <property type="entry name" value="ARYLACETAMIDE DEACETYLASE"/>
    <property type="match status" value="1"/>
</dbReference>